<dbReference type="OrthoDB" id="7620090at2"/>
<keyword evidence="1" id="KW-0732">Signal</keyword>
<feature type="chain" id="PRO_5001577538" description="Lipoprotein" evidence="1">
    <location>
        <begin position="22"/>
        <end position="113"/>
    </location>
</feature>
<gene>
    <name evidence="2" type="ORF">HJO_11372</name>
</gene>
<organism evidence="2 3">
    <name type="scientific">Hyphomonas johnsonii MHS-2</name>
    <dbReference type="NCBI Taxonomy" id="1280950"/>
    <lineage>
        <taxon>Bacteria</taxon>
        <taxon>Pseudomonadati</taxon>
        <taxon>Pseudomonadota</taxon>
        <taxon>Alphaproteobacteria</taxon>
        <taxon>Hyphomonadales</taxon>
        <taxon>Hyphomonadaceae</taxon>
        <taxon>Hyphomonas</taxon>
    </lineage>
</organism>
<accession>A0A059FM29</accession>
<comment type="caution">
    <text evidence="2">The sequence shown here is derived from an EMBL/GenBank/DDBJ whole genome shotgun (WGS) entry which is preliminary data.</text>
</comment>
<keyword evidence="3" id="KW-1185">Reference proteome</keyword>
<protein>
    <recommendedName>
        <fullName evidence="4">Lipoprotein</fullName>
    </recommendedName>
</protein>
<dbReference type="PATRIC" id="fig|1280950.3.peg.2278"/>
<evidence type="ECO:0000313" key="2">
    <source>
        <dbReference type="EMBL" id="KCZ91714.1"/>
    </source>
</evidence>
<dbReference type="AlphaFoldDB" id="A0A059FM29"/>
<feature type="signal peptide" evidence="1">
    <location>
        <begin position="1"/>
        <end position="21"/>
    </location>
</feature>
<evidence type="ECO:0000256" key="1">
    <source>
        <dbReference type="SAM" id="SignalP"/>
    </source>
</evidence>
<dbReference type="RefSeq" id="WP_035616983.1">
    <property type="nucleotide sequence ID" value="NZ_ARYK01000005.1"/>
</dbReference>
<sequence length="113" mass="12098">MDCKNLILGAACLLASGTALAENRLGELDLPLLHRIQETTCAGNASIMFVPVSNDVDAYRTTYAVISLRNPAPDSADIVSERERLWLTTNGCNGPRADAIMASGESDSGRVRF</sequence>
<evidence type="ECO:0000313" key="3">
    <source>
        <dbReference type="Proteomes" id="UP000025171"/>
    </source>
</evidence>
<reference evidence="2 3" key="1">
    <citation type="journal article" date="2014" name="Antonie Van Leeuwenhoek">
        <title>Hyphomonas beringensis sp. nov. and Hyphomonas chukchiensis sp. nov., isolated from surface seawater of the Bering Sea and Chukchi Sea.</title>
        <authorList>
            <person name="Li C."/>
            <person name="Lai Q."/>
            <person name="Li G."/>
            <person name="Dong C."/>
            <person name="Wang J."/>
            <person name="Liao Y."/>
            <person name="Shao Z."/>
        </authorList>
    </citation>
    <scope>NUCLEOTIDE SEQUENCE [LARGE SCALE GENOMIC DNA]</scope>
    <source>
        <strain evidence="2 3">MHS-2</strain>
    </source>
</reference>
<dbReference type="EMBL" id="ARYK01000005">
    <property type="protein sequence ID" value="KCZ91714.1"/>
    <property type="molecule type" value="Genomic_DNA"/>
</dbReference>
<dbReference type="Proteomes" id="UP000025171">
    <property type="component" value="Unassembled WGS sequence"/>
</dbReference>
<dbReference type="STRING" id="1280950.HJO_11372"/>
<evidence type="ECO:0008006" key="4">
    <source>
        <dbReference type="Google" id="ProtNLM"/>
    </source>
</evidence>
<proteinExistence type="predicted"/>
<name>A0A059FM29_9PROT</name>